<feature type="region of interest" description="Disordered" evidence="1">
    <location>
        <begin position="87"/>
        <end position="113"/>
    </location>
</feature>
<comment type="caution">
    <text evidence="2">The sequence shown here is derived from an EMBL/GenBank/DDBJ whole genome shotgun (WGS) entry which is preliminary data.</text>
</comment>
<dbReference type="Proteomes" id="UP000823388">
    <property type="component" value="Chromosome 9N"/>
</dbReference>
<evidence type="ECO:0000256" key="1">
    <source>
        <dbReference type="SAM" id="MobiDB-lite"/>
    </source>
</evidence>
<name>A0A8T0N0T9_PANVG</name>
<accession>A0A8T0N0T9</accession>
<protein>
    <submittedName>
        <fullName evidence="2">Uncharacterized protein</fullName>
    </submittedName>
</protein>
<feature type="compositionally biased region" description="Acidic residues" evidence="1">
    <location>
        <begin position="101"/>
        <end position="113"/>
    </location>
</feature>
<dbReference type="EMBL" id="CM029054">
    <property type="protein sequence ID" value="KAG2542463.1"/>
    <property type="molecule type" value="Genomic_DNA"/>
</dbReference>
<evidence type="ECO:0000313" key="3">
    <source>
        <dbReference type="Proteomes" id="UP000823388"/>
    </source>
</evidence>
<proteinExistence type="predicted"/>
<organism evidence="2 3">
    <name type="scientific">Panicum virgatum</name>
    <name type="common">Blackwell switchgrass</name>
    <dbReference type="NCBI Taxonomy" id="38727"/>
    <lineage>
        <taxon>Eukaryota</taxon>
        <taxon>Viridiplantae</taxon>
        <taxon>Streptophyta</taxon>
        <taxon>Embryophyta</taxon>
        <taxon>Tracheophyta</taxon>
        <taxon>Spermatophyta</taxon>
        <taxon>Magnoliopsida</taxon>
        <taxon>Liliopsida</taxon>
        <taxon>Poales</taxon>
        <taxon>Poaceae</taxon>
        <taxon>PACMAD clade</taxon>
        <taxon>Panicoideae</taxon>
        <taxon>Panicodae</taxon>
        <taxon>Paniceae</taxon>
        <taxon>Panicinae</taxon>
        <taxon>Panicum</taxon>
        <taxon>Panicum sect. Hiantes</taxon>
    </lineage>
</organism>
<sequence>MGEDTIADILFLDHRTYYQGDRLHGEARNNACFNAKLIRHPAEIVCRACAFLSFWAGLHKDTMQAQIKEGVGLLLSMACQMLANQSSTTTRMLLPPPPNDQDTDEAAKEDDEE</sequence>
<keyword evidence="3" id="KW-1185">Reference proteome</keyword>
<dbReference type="AlphaFoldDB" id="A0A8T0N0T9"/>
<evidence type="ECO:0000313" key="2">
    <source>
        <dbReference type="EMBL" id="KAG2542463.1"/>
    </source>
</evidence>
<gene>
    <name evidence="2" type="ORF">PVAP13_9NG639501</name>
</gene>
<reference evidence="2 3" key="1">
    <citation type="submission" date="2020-05" db="EMBL/GenBank/DDBJ databases">
        <title>WGS assembly of Panicum virgatum.</title>
        <authorList>
            <person name="Lovell J.T."/>
            <person name="Jenkins J."/>
            <person name="Shu S."/>
            <person name="Juenger T.E."/>
            <person name="Schmutz J."/>
        </authorList>
    </citation>
    <scope>NUCLEOTIDE SEQUENCE [LARGE SCALE GENOMIC DNA]</scope>
    <source>
        <strain evidence="3">cv. AP13</strain>
    </source>
</reference>